<gene>
    <name evidence="1" type="ORF">HMPREF1043_0363</name>
</gene>
<evidence type="ECO:0000313" key="1">
    <source>
        <dbReference type="EMBL" id="EID24018.1"/>
    </source>
</evidence>
<accession>I0SKW5</accession>
<dbReference type="EMBL" id="AICP01000012">
    <property type="protein sequence ID" value="EID24018.1"/>
    <property type="molecule type" value="Genomic_DNA"/>
</dbReference>
<comment type="caution">
    <text evidence="1">The sequence shown here is derived from an EMBL/GenBank/DDBJ whole genome shotgun (WGS) entry which is preliminary data.</text>
</comment>
<protein>
    <submittedName>
        <fullName evidence="1">Uncharacterized protein</fullName>
    </submittedName>
</protein>
<dbReference type="RefSeq" id="WP_003033578.1">
    <property type="nucleotide sequence ID" value="NZ_AICP01000012.1"/>
</dbReference>
<dbReference type="Proteomes" id="UP000003245">
    <property type="component" value="Unassembled WGS sequence"/>
</dbReference>
<dbReference type="AlphaFoldDB" id="I0SKW5"/>
<name>I0SKW5_STRAP</name>
<sequence length="120" mass="14361">MKKLVLSEIPFYENLLVFDDVTYGMINRGMWLSLEDDSKIESVCEDIYTYDIREYEWCSKFSSAFQWVREHEEEIQQAFAEELSTVHGDVDELFFELNDYVDKIDDIKRRIKEYFAAGEV</sequence>
<proteinExistence type="predicted"/>
<organism evidence="1 2">
    <name type="scientific">Streptococcus anginosus subsp. whileyi CCUG 39159</name>
    <dbReference type="NCBI Taxonomy" id="1095729"/>
    <lineage>
        <taxon>Bacteria</taxon>
        <taxon>Bacillati</taxon>
        <taxon>Bacillota</taxon>
        <taxon>Bacilli</taxon>
        <taxon>Lactobacillales</taxon>
        <taxon>Streptococcaceae</taxon>
        <taxon>Streptococcus</taxon>
        <taxon>Streptococcus anginosus group</taxon>
    </lineage>
</organism>
<evidence type="ECO:0000313" key="2">
    <source>
        <dbReference type="Proteomes" id="UP000003245"/>
    </source>
</evidence>
<dbReference type="PATRIC" id="fig|1095729.3.peg.122"/>
<keyword evidence="2" id="KW-1185">Reference proteome</keyword>
<reference evidence="1 2" key="1">
    <citation type="submission" date="2012-01" db="EMBL/GenBank/DDBJ databases">
        <authorList>
            <person name="Harkins D.M."/>
            <person name="Madupu R."/>
            <person name="Durkin A.S."/>
            <person name="Torralba M."/>
            <person name="Methe B."/>
            <person name="Sutton G.G."/>
            <person name="Nelson K.E."/>
        </authorList>
    </citation>
    <scope>NUCLEOTIDE SEQUENCE [LARGE SCALE GENOMIC DNA]</scope>
    <source>
        <strain evidence="1 2">CCUG 39159</strain>
    </source>
</reference>